<keyword evidence="1" id="KW-0808">Transferase</keyword>
<sequence length="980" mass="111599">MKDQIINMIEEEDKKNPFTDEEIAIALDIFRENVTTIRKENDIPDSRERKKQVIHDDIKSILREKGNVSDRGLTKLLNDKGYIIGKYAVGKLKEEVLKSLDISVDTKDNREESNELQETEEIMIENSMEIKQDEIFSAFIGYNGSMKNQISRACAAILYPPNGLHSLIYGPSGVGKSFLAELMYQFAITTDNFEKDAPFFEFNCADYADNPQLLLAQLFGYSKGAFTGATENKKGIVEQCDGGILFLDEVHRLPPEGQEILFYLMDKGKFRRLGEADTQRKSKVMIIAATTENPQSSLLLTFRRRIPMVIEIPPMKARPVAEKIQFIHQFFYMESRRLGKEISVKEDVLKCLAGNEYSGNVGQLKSDIQVCCAKAFLERKMRQAGEIIVSFDCMSEAIKKDYKKENVSKEINTKIHGDMYFSPQENEGYLKVDLNEDWDIYEKLEIKYEQLKKEGAVESDIEALLYEEIESNLQLHIKEIVDSDFSMDEIANIVGEDILNITKDIYELAKKKIPLLESTLIFPLAIHLNMAIERMKMKGKTIRPGMKNIREMYLEEYQIAKEILFTIKKKYYFELNDEEIGFLAMYFKKFQKQNYISKGKIGVLVVSHGHVACGMAEVANKIMGVDHAVGLETDFKDSPADMADKVIQSVRQIDQGSGCIILADMGSLMNIKDQVEEETGIKVGIVGRCDTLMVIECIRKVLWTEEDIQTIIKDLDVKNTVSISTRRIEHRKEKAIVCLCITGEGAAKSVKTHLINRLSSSLDSVQIIAKGYIENIKVENIISALEESYEILAIVGTIDPQIEKYPFISISHIYRPQGIAGLRKILNKQTIFDKVNLGDVLYEKNIFINPAFYYKDEILDYTIQKMIEDGNVKPEFLLSVYKREGIMTTYLKGGIAIPHGNTELVTKPVISLTKLAKPVVWDGINTVDVIFVLALNENSKKYFEQLYKIISDEDLILAIRNSNSINEILKILHIHTESVR</sequence>
<proteinExistence type="predicted"/>
<feature type="domain" description="PTS EIIA type-4" evidence="6">
    <location>
        <begin position="600"/>
        <end position="728"/>
    </location>
</feature>
<dbReference type="InterPro" id="IPR003593">
    <property type="entry name" value="AAA+_ATPase"/>
</dbReference>
<keyword evidence="3" id="KW-0067">ATP-binding</keyword>
<dbReference type="Gene3D" id="3.40.930.10">
    <property type="entry name" value="Mannitol-specific EII, Chain A"/>
    <property type="match status" value="1"/>
</dbReference>
<dbReference type="Pfam" id="PF00874">
    <property type="entry name" value="PRD"/>
    <property type="match status" value="1"/>
</dbReference>
<dbReference type="InterPro" id="IPR036662">
    <property type="entry name" value="PTS_EIIA_man-typ_sf"/>
</dbReference>
<protein>
    <submittedName>
        <fullName evidence="8">Sigma 54 modulation protein</fullName>
    </submittedName>
</protein>
<dbReference type="Gene3D" id="1.10.1790.10">
    <property type="entry name" value="PRD domain"/>
    <property type="match status" value="1"/>
</dbReference>
<dbReference type="SUPFAM" id="SSF53062">
    <property type="entry name" value="PTS system fructose IIA component-like"/>
    <property type="match status" value="1"/>
</dbReference>
<gene>
    <name evidence="8" type="ORF">EDD66_10656</name>
</gene>
<dbReference type="CDD" id="cd00009">
    <property type="entry name" value="AAA"/>
    <property type="match status" value="1"/>
</dbReference>
<dbReference type="GO" id="GO:0016740">
    <property type="term" value="F:transferase activity"/>
    <property type="evidence" value="ECO:0007669"/>
    <property type="project" value="UniProtKB-KW"/>
</dbReference>
<evidence type="ECO:0000256" key="2">
    <source>
        <dbReference type="ARBA" id="ARBA00022741"/>
    </source>
</evidence>
<dbReference type="PROSITE" id="PS51094">
    <property type="entry name" value="PTS_EIIA_TYPE_2"/>
    <property type="match status" value="1"/>
</dbReference>
<keyword evidence="2" id="KW-0547">Nucleotide-binding</keyword>
<name>A0A3N1XMJ5_9FIRM</name>
<evidence type="ECO:0000259" key="7">
    <source>
        <dbReference type="PROSITE" id="PS51372"/>
    </source>
</evidence>
<dbReference type="EMBL" id="RJVG01000006">
    <property type="protein sequence ID" value="ROR27361.1"/>
    <property type="molecule type" value="Genomic_DNA"/>
</dbReference>
<evidence type="ECO:0000313" key="9">
    <source>
        <dbReference type="Proteomes" id="UP000273083"/>
    </source>
</evidence>
<reference evidence="8 9" key="1">
    <citation type="submission" date="2018-11" db="EMBL/GenBank/DDBJ databases">
        <title>Genomic Encyclopedia of Type Strains, Phase IV (KMG-IV): sequencing the most valuable type-strain genomes for metagenomic binning, comparative biology and taxonomic classification.</title>
        <authorList>
            <person name="Goeker M."/>
        </authorList>
    </citation>
    <scope>NUCLEOTIDE SEQUENCE [LARGE SCALE GENOMIC DNA]</scope>
    <source>
        <strain evidence="8 9">DSM 26537</strain>
    </source>
</reference>
<dbReference type="Proteomes" id="UP000273083">
    <property type="component" value="Unassembled WGS sequence"/>
</dbReference>
<dbReference type="InterPro" id="IPR002178">
    <property type="entry name" value="PTS_EIIA_type-2_dom"/>
</dbReference>
<dbReference type="SUPFAM" id="SSF63520">
    <property type="entry name" value="PTS-regulatory domain, PRD"/>
    <property type="match status" value="1"/>
</dbReference>
<evidence type="ECO:0000256" key="3">
    <source>
        <dbReference type="ARBA" id="ARBA00022840"/>
    </source>
</evidence>
<dbReference type="PANTHER" id="PTHR32071:SF90">
    <property type="entry name" value="TRANSCRIPTIONAL REGULATORY PROTEIN LEVR"/>
    <property type="match status" value="1"/>
</dbReference>
<evidence type="ECO:0000256" key="1">
    <source>
        <dbReference type="ARBA" id="ARBA00022679"/>
    </source>
</evidence>
<dbReference type="Pfam" id="PF03610">
    <property type="entry name" value="EIIA-man"/>
    <property type="match status" value="1"/>
</dbReference>
<dbReference type="GO" id="GO:0005524">
    <property type="term" value="F:ATP binding"/>
    <property type="evidence" value="ECO:0007669"/>
    <property type="project" value="UniProtKB-KW"/>
</dbReference>
<dbReference type="InterPro" id="IPR036634">
    <property type="entry name" value="PRD_sf"/>
</dbReference>
<accession>A0A3N1XMJ5</accession>
<dbReference type="Pfam" id="PF00158">
    <property type="entry name" value="Sigma54_activat"/>
    <property type="match status" value="1"/>
</dbReference>
<evidence type="ECO:0000313" key="8">
    <source>
        <dbReference type="EMBL" id="ROR27361.1"/>
    </source>
</evidence>
<dbReference type="PROSITE" id="PS51372">
    <property type="entry name" value="PRD_2"/>
    <property type="match status" value="1"/>
</dbReference>
<dbReference type="Gene3D" id="3.40.50.510">
    <property type="entry name" value="Phosphotransferase system, mannose-type IIA component"/>
    <property type="match status" value="1"/>
</dbReference>
<dbReference type="InterPro" id="IPR004701">
    <property type="entry name" value="PTS_EIIA_man-typ"/>
</dbReference>
<dbReference type="InterPro" id="IPR027417">
    <property type="entry name" value="P-loop_NTPase"/>
</dbReference>
<dbReference type="GO" id="GO:0006355">
    <property type="term" value="P:regulation of DNA-templated transcription"/>
    <property type="evidence" value="ECO:0007669"/>
    <property type="project" value="InterPro"/>
</dbReference>
<dbReference type="PANTHER" id="PTHR32071">
    <property type="entry name" value="TRANSCRIPTIONAL REGULATORY PROTEIN"/>
    <property type="match status" value="1"/>
</dbReference>
<organism evidence="8 9">
    <name type="scientific">Mobilisporobacter senegalensis</name>
    <dbReference type="NCBI Taxonomy" id="1329262"/>
    <lineage>
        <taxon>Bacteria</taxon>
        <taxon>Bacillati</taxon>
        <taxon>Bacillota</taxon>
        <taxon>Clostridia</taxon>
        <taxon>Lachnospirales</taxon>
        <taxon>Lachnospiraceae</taxon>
        <taxon>Mobilisporobacter</taxon>
    </lineage>
</organism>
<dbReference type="AlphaFoldDB" id="A0A3N1XMJ5"/>
<evidence type="ECO:0000259" key="5">
    <source>
        <dbReference type="PROSITE" id="PS51094"/>
    </source>
</evidence>
<feature type="domain" description="Sigma-54 factor interaction" evidence="4">
    <location>
        <begin position="139"/>
        <end position="373"/>
    </location>
</feature>
<dbReference type="InterPro" id="IPR016152">
    <property type="entry name" value="PTrfase/Anion_transptr"/>
</dbReference>
<dbReference type="Gene3D" id="1.10.10.60">
    <property type="entry name" value="Homeodomain-like"/>
    <property type="match status" value="1"/>
</dbReference>
<dbReference type="GO" id="GO:0016020">
    <property type="term" value="C:membrane"/>
    <property type="evidence" value="ECO:0007669"/>
    <property type="project" value="InterPro"/>
</dbReference>
<evidence type="ECO:0000259" key="4">
    <source>
        <dbReference type="PROSITE" id="PS50045"/>
    </source>
</evidence>
<feature type="domain" description="PRD" evidence="7">
    <location>
        <begin position="493"/>
        <end position="597"/>
    </location>
</feature>
<dbReference type="InterPro" id="IPR011608">
    <property type="entry name" value="PRD"/>
</dbReference>
<dbReference type="CDD" id="cd00211">
    <property type="entry name" value="PTS_IIA_fru"/>
    <property type="match status" value="1"/>
</dbReference>
<dbReference type="PROSITE" id="PS51096">
    <property type="entry name" value="PTS_EIIA_TYPE_4"/>
    <property type="match status" value="1"/>
</dbReference>
<feature type="domain" description="PTS EIIA type-2" evidence="5">
    <location>
        <begin position="839"/>
        <end position="975"/>
    </location>
</feature>
<dbReference type="SUPFAM" id="SSF55804">
    <property type="entry name" value="Phoshotransferase/anion transport protein"/>
    <property type="match status" value="1"/>
</dbReference>
<keyword evidence="9" id="KW-1185">Reference proteome</keyword>
<dbReference type="InterPro" id="IPR002078">
    <property type="entry name" value="Sigma_54_int"/>
</dbReference>
<dbReference type="RefSeq" id="WP_123609612.1">
    <property type="nucleotide sequence ID" value="NZ_RJVG01000006.1"/>
</dbReference>
<dbReference type="SMART" id="SM00382">
    <property type="entry name" value="AAA"/>
    <property type="match status" value="1"/>
</dbReference>
<dbReference type="PROSITE" id="PS50045">
    <property type="entry name" value="SIGMA54_INTERACT_4"/>
    <property type="match status" value="1"/>
</dbReference>
<dbReference type="Pfam" id="PF00359">
    <property type="entry name" value="PTS_EIIA_2"/>
    <property type="match status" value="1"/>
</dbReference>
<dbReference type="Gene3D" id="3.40.50.300">
    <property type="entry name" value="P-loop containing nucleotide triphosphate hydrolases"/>
    <property type="match status" value="1"/>
</dbReference>
<evidence type="ECO:0000259" key="6">
    <source>
        <dbReference type="PROSITE" id="PS51096"/>
    </source>
</evidence>
<comment type="caution">
    <text evidence="8">The sequence shown here is derived from an EMBL/GenBank/DDBJ whole genome shotgun (WGS) entry which is preliminary data.</text>
</comment>
<dbReference type="SUPFAM" id="SSF52540">
    <property type="entry name" value="P-loop containing nucleoside triphosphate hydrolases"/>
    <property type="match status" value="1"/>
</dbReference>
<dbReference type="OrthoDB" id="9765164at2"/>
<dbReference type="GO" id="GO:0009401">
    <property type="term" value="P:phosphoenolpyruvate-dependent sugar phosphotransferase system"/>
    <property type="evidence" value="ECO:0007669"/>
    <property type="project" value="InterPro"/>
</dbReference>